<dbReference type="Proteomes" id="UP000799755">
    <property type="component" value="Unassembled WGS sequence"/>
</dbReference>
<dbReference type="EMBL" id="MU003493">
    <property type="protein sequence ID" value="KAF2477129.1"/>
    <property type="molecule type" value="Genomic_DNA"/>
</dbReference>
<feature type="non-terminal residue" evidence="1">
    <location>
        <position position="395"/>
    </location>
</feature>
<reference evidence="1" key="1">
    <citation type="journal article" date="2020" name="Stud. Mycol.">
        <title>101 Dothideomycetes genomes: a test case for predicting lifestyles and emergence of pathogens.</title>
        <authorList>
            <person name="Haridas S."/>
            <person name="Albert R."/>
            <person name="Binder M."/>
            <person name="Bloem J."/>
            <person name="Labutti K."/>
            <person name="Salamov A."/>
            <person name="Andreopoulos B."/>
            <person name="Baker S."/>
            <person name="Barry K."/>
            <person name="Bills G."/>
            <person name="Bluhm B."/>
            <person name="Cannon C."/>
            <person name="Castanera R."/>
            <person name="Culley D."/>
            <person name="Daum C."/>
            <person name="Ezra D."/>
            <person name="Gonzalez J."/>
            <person name="Henrissat B."/>
            <person name="Kuo A."/>
            <person name="Liang C."/>
            <person name="Lipzen A."/>
            <person name="Lutzoni F."/>
            <person name="Magnuson J."/>
            <person name="Mondo S."/>
            <person name="Nolan M."/>
            <person name="Ohm R."/>
            <person name="Pangilinan J."/>
            <person name="Park H.-J."/>
            <person name="Ramirez L."/>
            <person name="Alfaro M."/>
            <person name="Sun H."/>
            <person name="Tritt A."/>
            <person name="Yoshinaga Y."/>
            <person name="Zwiers L.-H."/>
            <person name="Turgeon B."/>
            <person name="Goodwin S."/>
            <person name="Spatafora J."/>
            <person name="Crous P."/>
            <person name="Grigoriev I."/>
        </authorList>
    </citation>
    <scope>NUCLEOTIDE SEQUENCE</scope>
    <source>
        <strain evidence="1">ATCC 200398</strain>
    </source>
</reference>
<proteinExistence type="predicted"/>
<feature type="non-terminal residue" evidence="1">
    <location>
        <position position="1"/>
    </location>
</feature>
<evidence type="ECO:0000313" key="2">
    <source>
        <dbReference type="Proteomes" id="UP000799755"/>
    </source>
</evidence>
<comment type="caution">
    <text evidence="1">The sequence shown here is derived from an EMBL/GenBank/DDBJ whole genome shotgun (WGS) entry which is preliminary data.</text>
</comment>
<evidence type="ECO:0000313" key="1">
    <source>
        <dbReference type="EMBL" id="KAF2477129.1"/>
    </source>
</evidence>
<organism evidence="1 2">
    <name type="scientific">Lindgomyces ingoldianus</name>
    <dbReference type="NCBI Taxonomy" id="673940"/>
    <lineage>
        <taxon>Eukaryota</taxon>
        <taxon>Fungi</taxon>
        <taxon>Dikarya</taxon>
        <taxon>Ascomycota</taxon>
        <taxon>Pezizomycotina</taxon>
        <taxon>Dothideomycetes</taxon>
        <taxon>Pleosporomycetidae</taxon>
        <taxon>Pleosporales</taxon>
        <taxon>Lindgomycetaceae</taxon>
        <taxon>Lindgomyces</taxon>
    </lineage>
</organism>
<keyword evidence="2" id="KW-1185">Reference proteome</keyword>
<sequence length="395" mass="45109">DAVTEIPEHVSWYNWWVRQEIEKQPEDIYSVLSEAQTEGNNSWIAIFNAVWRGVWIEAVKPDSSIDTIIANLLALDLLRLKDDTDSRNAKDLIFAIIGWQTMLYRPDTGSCPTNQLAIADETNEHRGQAHLSLQQSRTASRKTLHEFLLGFGVMLPCRNFSALNSEEDRKILTELYSIESASFNAHLLVTVGRISINWTDSLACHLEFNERSNTLYLFRYPSFCGIHCLSQEQRVLKTTIHSCAAPPTADSLHWATSEDVDHLLGEILATYRLLFGQNKASRKLFRTLKPQPFEGLPEEGRDNSLLDICTKSSSHAPNRPSEKDRYILASDFPIHRSRIAILARFLSTKRPRTWKEIWNDKRNSANWFTFWAVLIIGGLGITLAFIQVVLQIIQI</sequence>
<accession>A0ACB6RCY8</accession>
<gene>
    <name evidence="1" type="ORF">BDR25DRAFT_204411</name>
</gene>
<protein>
    <submittedName>
        <fullName evidence="1">Uncharacterized protein</fullName>
    </submittedName>
</protein>
<name>A0ACB6RCY8_9PLEO</name>